<name>A0A645D4P9_9ZZZZ</name>
<organism evidence="1">
    <name type="scientific">bioreactor metagenome</name>
    <dbReference type="NCBI Taxonomy" id="1076179"/>
    <lineage>
        <taxon>unclassified sequences</taxon>
        <taxon>metagenomes</taxon>
        <taxon>ecological metagenomes</taxon>
    </lineage>
</organism>
<dbReference type="EMBL" id="VSSQ01033003">
    <property type="protein sequence ID" value="MPM84460.1"/>
    <property type="molecule type" value="Genomic_DNA"/>
</dbReference>
<comment type="caution">
    <text evidence="1">The sequence shown here is derived from an EMBL/GenBank/DDBJ whole genome shotgun (WGS) entry which is preliminary data.</text>
</comment>
<dbReference type="AlphaFoldDB" id="A0A645D4P9"/>
<reference evidence="1" key="1">
    <citation type="submission" date="2019-08" db="EMBL/GenBank/DDBJ databases">
        <authorList>
            <person name="Kucharzyk K."/>
            <person name="Murdoch R.W."/>
            <person name="Higgins S."/>
            <person name="Loffler F."/>
        </authorList>
    </citation>
    <scope>NUCLEOTIDE SEQUENCE</scope>
</reference>
<sequence>MRSRVARCKRYPRYYLRSFSSGICAAFASAAKQRMAGFVFDKAVFLFRRVASFRVDHVLRDACFSVVAAFRHAGVFYPGNSKRVAIRFIFSELSHNFYKFARRERDRMHTQKGTRFTPSRRRLYIARSFTIYCQHGVRSYTYGVRKA</sequence>
<evidence type="ECO:0000313" key="1">
    <source>
        <dbReference type="EMBL" id="MPM84460.1"/>
    </source>
</evidence>
<proteinExistence type="predicted"/>
<accession>A0A645D4P9</accession>
<gene>
    <name evidence="1" type="ORF">SDC9_131532</name>
</gene>
<protein>
    <submittedName>
        <fullName evidence="1">Uncharacterized protein</fullName>
    </submittedName>
</protein>